<dbReference type="Proteomes" id="UP000199377">
    <property type="component" value="Unassembled WGS sequence"/>
</dbReference>
<dbReference type="Gene3D" id="3.40.50.620">
    <property type="entry name" value="HUPs"/>
    <property type="match status" value="1"/>
</dbReference>
<dbReference type="InterPro" id="IPR006016">
    <property type="entry name" value="UspA"/>
</dbReference>
<accession>A0A1I3P2V2</accession>
<feature type="domain" description="UspA" evidence="1">
    <location>
        <begin position="1"/>
        <end position="137"/>
    </location>
</feature>
<dbReference type="Pfam" id="PF00582">
    <property type="entry name" value="Usp"/>
    <property type="match status" value="1"/>
</dbReference>
<dbReference type="SUPFAM" id="SSF52402">
    <property type="entry name" value="Adenine nucleotide alpha hydrolases-like"/>
    <property type="match status" value="1"/>
</dbReference>
<dbReference type="OrthoDB" id="9792500at2"/>
<gene>
    <name evidence="2" type="ORF">SAMN05216258_11528</name>
</gene>
<dbReference type="EMBL" id="FOQH01000015">
    <property type="protein sequence ID" value="SFJ15386.1"/>
    <property type="molecule type" value="Genomic_DNA"/>
</dbReference>
<evidence type="ECO:0000313" key="3">
    <source>
        <dbReference type="Proteomes" id="UP000199377"/>
    </source>
</evidence>
<evidence type="ECO:0000259" key="1">
    <source>
        <dbReference type="Pfam" id="PF00582"/>
    </source>
</evidence>
<dbReference type="CDD" id="cd00293">
    <property type="entry name" value="USP-like"/>
    <property type="match status" value="1"/>
</dbReference>
<dbReference type="AlphaFoldDB" id="A0A1I3P2V2"/>
<proteinExistence type="predicted"/>
<dbReference type="InterPro" id="IPR014729">
    <property type="entry name" value="Rossmann-like_a/b/a_fold"/>
</dbReference>
<dbReference type="STRING" id="1114924.SAMN05216258_11528"/>
<reference evidence="2 3" key="1">
    <citation type="submission" date="2016-10" db="EMBL/GenBank/DDBJ databases">
        <authorList>
            <person name="de Groot N.N."/>
        </authorList>
    </citation>
    <scope>NUCLEOTIDE SEQUENCE [LARGE SCALE GENOMIC DNA]</scope>
    <source>
        <strain evidence="2 3">CGMCC 1.11030</strain>
    </source>
</reference>
<keyword evidence="3" id="KW-1185">Reference proteome</keyword>
<sequence length="137" mass="14697">MYSSIMTPVDLGHLERLRKSLDVAAGLARQYDAPITYVAVTSPEPGAVAHSPEEFAAKLERFARSEGESQGVKAAAKAMVSHDPRADLDKKLLKAVDEIGADLVVMQSHVPNLADYLWPSNGGSIAAHSRASVFVVR</sequence>
<protein>
    <submittedName>
        <fullName evidence="2">Nucleotide-binding universal stress protein, UspA family</fullName>
    </submittedName>
</protein>
<organism evidence="2 3">
    <name type="scientific">Albimonas pacifica</name>
    <dbReference type="NCBI Taxonomy" id="1114924"/>
    <lineage>
        <taxon>Bacteria</taxon>
        <taxon>Pseudomonadati</taxon>
        <taxon>Pseudomonadota</taxon>
        <taxon>Alphaproteobacteria</taxon>
        <taxon>Rhodobacterales</taxon>
        <taxon>Paracoccaceae</taxon>
        <taxon>Albimonas</taxon>
    </lineage>
</organism>
<dbReference type="RefSeq" id="WP_092865385.1">
    <property type="nucleotide sequence ID" value="NZ_FOQH01000015.1"/>
</dbReference>
<evidence type="ECO:0000313" key="2">
    <source>
        <dbReference type="EMBL" id="SFJ15386.1"/>
    </source>
</evidence>
<name>A0A1I3P2V2_9RHOB</name>